<evidence type="ECO:0000256" key="1">
    <source>
        <dbReference type="ARBA" id="ARBA00004123"/>
    </source>
</evidence>
<feature type="domain" description="N-acetyltransferase ESCO zinc-finger" evidence="11">
    <location>
        <begin position="39"/>
        <end position="88"/>
    </location>
</feature>
<keyword evidence="9" id="KW-0012">Acyltransferase</keyword>
<dbReference type="GO" id="GO:0000785">
    <property type="term" value="C:chromatin"/>
    <property type="evidence" value="ECO:0007669"/>
    <property type="project" value="TreeGrafter"/>
</dbReference>
<evidence type="ECO:0000256" key="9">
    <source>
        <dbReference type="ARBA" id="ARBA00023315"/>
    </source>
</evidence>
<dbReference type="GO" id="GO:0061733">
    <property type="term" value="F:protein-lysine-acetyltransferase activity"/>
    <property type="evidence" value="ECO:0007669"/>
    <property type="project" value="TreeGrafter"/>
</dbReference>
<dbReference type="Proteomes" id="UP000236333">
    <property type="component" value="Unassembled WGS sequence"/>
</dbReference>
<proteinExistence type="inferred from homology"/>
<feature type="compositionally biased region" description="Gly residues" evidence="10">
    <location>
        <begin position="286"/>
        <end position="295"/>
    </location>
</feature>
<dbReference type="PANTHER" id="PTHR45884:SF2">
    <property type="entry name" value="N-ACETYLTRANSFERASE ECO"/>
    <property type="match status" value="1"/>
</dbReference>
<evidence type="ECO:0000313" key="13">
    <source>
        <dbReference type="EMBL" id="PNH03551.1"/>
    </source>
</evidence>
<comment type="subcellular location">
    <subcellularLocation>
        <location evidence="1">Nucleus</location>
    </subcellularLocation>
</comment>
<dbReference type="AlphaFoldDB" id="A0A2J7ZTF2"/>
<dbReference type="InterPro" id="IPR028005">
    <property type="entry name" value="AcTrfase_ESCO_Znf_dom"/>
</dbReference>
<reference evidence="13 14" key="1">
    <citation type="journal article" date="2017" name="Mol. Biol. Evol.">
        <title>The 4-celled Tetrabaena socialis nuclear genome reveals the essential components for genetic control of cell number at the origin of multicellularity in the volvocine lineage.</title>
        <authorList>
            <person name="Featherston J."/>
            <person name="Arakaki Y."/>
            <person name="Hanschen E.R."/>
            <person name="Ferris P.J."/>
            <person name="Michod R.E."/>
            <person name="Olson B.J.S.C."/>
            <person name="Nozaki H."/>
            <person name="Durand P.M."/>
        </authorList>
    </citation>
    <scope>NUCLEOTIDE SEQUENCE [LARGE SCALE GENOMIC DNA]</scope>
    <source>
        <strain evidence="13 14">NIES-571</strain>
    </source>
</reference>
<evidence type="ECO:0000259" key="11">
    <source>
        <dbReference type="Pfam" id="PF13878"/>
    </source>
</evidence>
<organism evidence="13 14">
    <name type="scientific">Tetrabaena socialis</name>
    <dbReference type="NCBI Taxonomy" id="47790"/>
    <lineage>
        <taxon>Eukaryota</taxon>
        <taxon>Viridiplantae</taxon>
        <taxon>Chlorophyta</taxon>
        <taxon>core chlorophytes</taxon>
        <taxon>Chlorophyceae</taxon>
        <taxon>CS clade</taxon>
        <taxon>Chlamydomonadales</taxon>
        <taxon>Tetrabaenaceae</taxon>
        <taxon>Tetrabaena</taxon>
    </lineage>
</organism>
<dbReference type="PANTHER" id="PTHR45884">
    <property type="entry name" value="N-ACETYLTRANSFERASE ECO"/>
    <property type="match status" value="1"/>
</dbReference>
<evidence type="ECO:0000256" key="6">
    <source>
        <dbReference type="ARBA" id="ARBA00022833"/>
    </source>
</evidence>
<evidence type="ECO:0000256" key="7">
    <source>
        <dbReference type="ARBA" id="ARBA00023242"/>
    </source>
</evidence>
<evidence type="ECO:0000256" key="10">
    <source>
        <dbReference type="SAM" id="MobiDB-lite"/>
    </source>
</evidence>
<keyword evidence="3 13" id="KW-0808">Transferase</keyword>
<dbReference type="Pfam" id="PF13880">
    <property type="entry name" value="Acetyltransf_13"/>
    <property type="match status" value="1"/>
</dbReference>
<feature type="compositionally biased region" description="Low complexity" evidence="10">
    <location>
        <begin position="266"/>
        <end position="285"/>
    </location>
</feature>
<sequence>MQGRDAFAVLMGGTRRGPAPPTKPAAARRAQAGGSRATQLHLDLGQVRRNAGEGTLPRDFAVATCAVCGMMYGKGLPEEERLHDHFHNTQAAVFRFPGWTSERVLQRDGGRARLLCCLPADPWPQRKKVSEVCAQLDRILGVPQGYLLAPDPPYKVFLWVSGEAAAARSAKGRIVGVLVAQLQQRARRCSLEAAATQQLQPQPQQPQPAQQEMSVVLLPAASGLLPAAMAAQPGLCEPDDVASGSSRGCKRSRSEQQGVREASPRTARPAAGNTAAAHASTTETGGQEGDGQGEGGRPDKRRRRQVGCAASEDEQGGSGGAGSFPQPGDSARRGRGGGGAAASALAEPSRQCAAAGGPATARGCDAAATGPPAAAAARPDACAAGCVAGCVLGVRGIWVEPLSRRRGIARQMLDAARCCMVPGVLAERGQVAFSACSHAAATGEDAQAFSAFVAAYKQQGSGVGGALGERGAGRTVLLYDDDGEGDVEEA</sequence>
<keyword evidence="14" id="KW-1185">Reference proteome</keyword>
<gene>
    <name evidence="13" type="ORF">TSOC_010374</name>
</gene>
<dbReference type="GO" id="GO:0007064">
    <property type="term" value="P:mitotic sister chromatid cohesion"/>
    <property type="evidence" value="ECO:0007669"/>
    <property type="project" value="TreeGrafter"/>
</dbReference>
<evidence type="ECO:0000313" key="14">
    <source>
        <dbReference type="Proteomes" id="UP000236333"/>
    </source>
</evidence>
<comment type="similarity">
    <text evidence="2">Belongs to the acetyltransferase family. ECO subfamily.</text>
</comment>
<dbReference type="InterPro" id="IPR028009">
    <property type="entry name" value="ESCO_Acetyltransf_dom"/>
</dbReference>
<evidence type="ECO:0000256" key="5">
    <source>
        <dbReference type="ARBA" id="ARBA00022771"/>
    </source>
</evidence>
<keyword evidence="4" id="KW-0479">Metal-binding</keyword>
<dbReference type="GO" id="GO:0008270">
    <property type="term" value="F:zinc ion binding"/>
    <property type="evidence" value="ECO:0007669"/>
    <property type="project" value="UniProtKB-KW"/>
</dbReference>
<dbReference type="GO" id="GO:0005634">
    <property type="term" value="C:nucleus"/>
    <property type="evidence" value="ECO:0007669"/>
    <property type="project" value="UniProtKB-SubCell"/>
</dbReference>
<dbReference type="OrthoDB" id="428854at2759"/>
<evidence type="ECO:0000256" key="3">
    <source>
        <dbReference type="ARBA" id="ARBA00022679"/>
    </source>
</evidence>
<comment type="caution">
    <text evidence="13">The sequence shown here is derived from an EMBL/GenBank/DDBJ whole genome shotgun (WGS) entry which is preliminary data.</text>
</comment>
<feature type="domain" description="N-acetyltransferase ESCO acetyl-transferase" evidence="12">
    <location>
        <begin position="390"/>
        <end position="437"/>
    </location>
</feature>
<evidence type="ECO:0000256" key="4">
    <source>
        <dbReference type="ARBA" id="ARBA00022723"/>
    </source>
</evidence>
<keyword evidence="6" id="KW-0862">Zinc</keyword>
<accession>A0A2J7ZTF2</accession>
<feature type="compositionally biased region" description="Low complexity" evidence="10">
    <location>
        <begin position="24"/>
        <end position="36"/>
    </location>
</feature>
<feature type="region of interest" description="Disordered" evidence="10">
    <location>
        <begin position="11"/>
        <end position="36"/>
    </location>
</feature>
<evidence type="ECO:0000259" key="12">
    <source>
        <dbReference type="Pfam" id="PF13880"/>
    </source>
</evidence>
<keyword evidence="8" id="KW-0131">Cell cycle</keyword>
<dbReference type="Pfam" id="PF13878">
    <property type="entry name" value="zf-C2H2_3"/>
    <property type="match status" value="1"/>
</dbReference>
<protein>
    <submittedName>
        <fullName evidence="13">N-acetyltransferase ESCO1</fullName>
    </submittedName>
</protein>
<keyword evidence="5" id="KW-0863">Zinc-finger</keyword>
<keyword evidence="7" id="KW-0539">Nucleus</keyword>
<evidence type="ECO:0000256" key="2">
    <source>
        <dbReference type="ARBA" id="ARBA00005816"/>
    </source>
</evidence>
<feature type="region of interest" description="Disordered" evidence="10">
    <location>
        <begin position="236"/>
        <end position="348"/>
    </location>
</feature>
<dbReference type="EMBL" id="PGGS01000490">
    <property type="protein sequence ID" value="PNH03551.1"/>
    <property type="molecule type" value="Genomic_DNA"/>
</dbReference>
<name>A0A2J7ZTF2_9CHLO</name>
<evidence type="ECO:0000256" key="8">
    <source>
        <dbReference type="ARBA" id="ARBA00023306"/>
    </source>
</evidence>